<comment type="caution">
    <text evidence="2">The sequence shown here is derived from an EMBL/GenBank/DDBJ whole genome shotgun (WGS) entry which is preliminary data.</text>
</comment>
<gene>
    <name evidence="2" type="ORF">ACFSKO_07720</name>
</gene>
<evidence type="ECO:0000256" key="1">
    <source>
        <dbReference type="SAM" id="SignalP"/>
    </source>
</evidence>
<feature type="chain" id="PRO_5047384036" description="Lipoprotein" evidence="1">
    <location>
        <begin position="21"/>
        <end position="105"/>
    </location>
</feature>
<accession>A0ABW5BK10</accession>
<dbReference type="RefSeq" id="WP_380250152.1">
    <property type="nucleotide sequence ID" value="NZ_JBHUII010000004.1"/>
</dbReference>
<dbReference type="PROSITE" id="PS51257">
    <property type="entry name" value="PROKAR_LIPOPROTEIN"/>
    <property type="match status" value="1"/>
</dbReference>
<proteinExistence type="predicted"/>
<evidence type="ECO:0008006" key="4">
    <source>
        <dbReference type="Google" id="ProtNLM"/>
    </source>
</evidence>
<organism evidence="2 3">
    <name type="scientific">Kiloniella antarctica</name>
    <dbReference type="NCBI Taxonomy" id="1550907"/>
    <lineage>
        <taxon>Bacteria</taxon>
        <taxon>Pseudomonadati</taxon>
        <taxon>Pseudomonadota</taxon>
        <taxon>Alphaproteobacteria</taxon>
        <taxon>Rhodospirillales</taxon>
        <taxon>Kiloniellaceae</taxon>
        <taxon>Kiloniella</taxon>
    </lineage>
</organism>
<keyword evidence="3" id="KW-1185">Reference proteome</keyword>
<feature type="signal peptide" evidence="1">
    <location>
        <begin position="1"/>
        <end position="20"/>
    </location>
</feature>
<keyword evidence="1" id="KW-0732">Signal</keyword>
<name>A0ABW5BK10_9PROT</name>
<reference evidence="3" key="1">
    <citation type="journal article" date="2019" name="Int. J. Syst. Evol. Microbiol.">
        <title>The Global Catalogue of Microorganisms (GCM) 10K type strain sequencing project: providing services to taxonomists for standard genome sequencing and annotation.</title>
        <authorList>
            <consortium name="The Broad Institute Genomics Platform"/>
            <consortium name="The Broad Institute Genome Sequencing Center for Infectious Disease"/>
            <person name="Wu L."/>
            <person name="Ma J."/>
        </authorList>
    </citation>
    <scope>NUCLEOTIDE SEQUENCE [LARGE SCALE GENOMIC DNA]</scope>
    <source>
        <strain evidence="3">CGMCC 4.7192</strain>
    </source>
</reference>
<evidence type="ECO:0000313" key="2">
    <source>
        <dbReference type="EMBL" id="MFD2205491.1"/>
    </source>
</evidence>
<protein>
    <recommendedName>
        <fullName evidence="4">Lipoprotein</fullName>
    </recommendedName>
</protein>
<evidence type="ECO:0000313" key="3">
    <source>
        <dbReference type="Proteomes" id="UP001597294"/>
    </source>
</evidence>
<dbReference type="EMBL" id="JBHUII010000004">
    <property type="protein sequence ID" value="MFD2205491.1"/>
    <property type="molecule type" value="Genomic_DNA"/>
</dbReference>
<dbReference type="Proteomes" id="UP001597294">
    <property type="component" value="Unassembled WGS sequence"/>
</dbReference>
<sequence>MRRYLTAVALGAAFFTSACTTPEGNRLSSEQQLQLTCDGISSTIKVLAEYRATGDLSTRSIKLVDELRPSTAALCEGSVTDFQSALAILSNTAFTLLTIRKGAET</sequence>